<proteinExistence type="predicted"/>
<organism evidence="1 2">
    <name type="scientific">Acanthoscelides obtectus</name>
    <name type="common">Bean weevil</name>
    <name type="synonym">Bruchus obtectus</name>
    <dbReference type="NCBI Taxonomy" id="200917"/>
    <lineage>
        <taxon>Eukaryota</taxon>
        <taxon>Metazoa</taxon>
        <taxon>Ecdysozoa</taxon>
        <taxon>Arthropoda</taxon>
        <taxon>Hexapoda</taxon>
        <taxon>Insecta</taxon>
        <taxon>Pterygota</taxon>
        <taxon>Neoptera</taxon>
        <taxon>Endopterygota</taxon>
        <taxon>Coleoptera</taxon>
        <taxon>Polyphaga</taxon>
        <taxon>Cucujiformia</taxon>
        <taxon>Chrysomeloidea</taxon>
        <taxon>Chrysomelidae</taxon>
        <taxon>Bruchinae</taxon>
        <taxon>Bruchini</taxon>
        <taxon>Acanthoscelides</taxon>
    </lineage>
</organism>
<dbReference type="EMBL" id="CAKOFQ010008010">
    <property type="protein sequence ID" value="CAH2010833.1"/>
    <property type="molecule type" value="Genomic_DNA"/>
</dbReference>
<dbReference type="Proteomes" id="UP001152888">
    <property type="component" value="Unassembled WGS sequence"/>
</dbReference>
<name>A0A9P0M328_ACAOB</name>
<keyword evidence="2" id="KW-1185">Reference proteome</keyword>
<evidence type="ECO:0000313" key="1">
    <source>
        <dbReference type="EMBL" id="CAH2010833.1"/>
    </source>
</evidence>
<reference evidence="1" key="1">
    <citation type="submission" date="2022-03" db="EMBL/GenBank/DDBJ databases">
        <authorList>
            <person name="Sayadi A."/>
        </authorList>
    </citation>
    <scope>NUCLEOTIDE SEQUENCE</scope>
</reference>
<protein>
    <submittedName>
        <fullName evidence="1">Uncharacterized protein</fullName>
    </submittedName>
</protein>
<accession>A0A9P0M328</accession>
<sequence>MSCLVSWNYDTSLIPHGTHHDKMPLLLVYEITSEGIFTGPENNVPLDYAKVGF</sequence>
<gene>
    <name evidence="1" type="ORF">ACAOBT_LOCUS31809</name>
</gene>
<dbReference type="AlphaFoldDB" id="A0A9P0M328"/>
<dbReference type="OrthoDB" id="6783322at2759"/>
<comment type="caution">
    <text evidence="1">The sequence shown here is derived from an EMBL/GenBank/DDBJ whole genome shotgun (WGS) entry which is preliminary data.</text>
</comment>
<evidence type="ECO:0000313" key="2">
    <source>
        <dbReference type="Proteomes" id="UP001152888"/>
    </source>
</evidence>